<accession>A0A0R1M3B9</accession>
<proteinExistence type="predicted"/>
<dbReference type="Proteomes" id="UP000051160">
    <property type="component" value="Unassembled WGS sequence"/>
</dbReference>
<evidence type="ECO:0000313" key="1">
    <source>
        <dbReference type="EMBL" id="KRK99481.1"/>
    </source>
</evidence>
<organism evidence="1 2">
    <name type="scientific">Secundilactobacillus odoratitofui DSM 19909 = JCM 15043</name>
    <dbReference type="NCBI Taxonomy" id="1423776"/>
    <lineage>
        <taxon>Bacteria</taxon>
        <taxon>Bacillati</taxon>
        <taxon>Bacillota</taxon>
        <taxon>Bacilli</taxon>
        <taxon>Lactobacillales</taxon>
        <taxon>Lactobacillaceae</taxon>
        <taxon>Secundilactobacillus</taxon>
    </lineage>
</organism>
<dbReference type="EMBL" id="AZEE01000010">
    <property type="protein sequence ID" value="KRK99481.1"/>
    <property type="molecule type" value="Genomic_DNA"/>
</dbReference>
<comment type="caution">
    <text evidence="1">The sequence shown here is derived from an EMBL/GenBank/DDBJ whole genome shotgun (WGS) entry which is preliminary data.</text>
</comment>
<reference evidence="1 2" key="1">
    <citation type="journal article" date="2015" name="Genome Announc.">
        <title>Expanding the biotechnology potential of lactobacilli through comparative genomics of 213 strains and associated genera.</title>
        <authorList>
            <person name="Sun Z."/>
            <person name="Harris H.M."/>
            <person name="McCann A."/>
            <person name="Guo C."/>
            <person name="Argimon S."/>
            <person name="Zhang W."/>
            <person name="Yang X."/>
            <person name="Jeffery I.B."/>
            <person name="Cooney J.C."/>
            <person name="Kagawa T.F."/>
            <person name="Liu W."/>
            <person name="Song Y."/>
            <person name="Salvetti E."/>
            <person name="Wrobel A."/>
            <person name="Rasinkangas P."/>
            <person name="Parkhill J."/>
            <person name="Rea M.C."/>
            <person name="O'Sullivan O."/>
            <person name="Ritari J."/>
            <person name="Douillard F.P."/>
            <person name="Paul Ross R."/>
            <person name="Yang R."/>
            <person name="Briner A.E."/>
            <person name="Felis G.E."/>
            <person name="de Vos W.M."/>
            <person name="Barrangou R."/>
            <person name="Klaenhammer T.R."/>
            <person name="Caufield P.W."/>
            <person name="Cui Y."/>
            <person name="Zhang H."/>
            <person name="O'Toole P.W."/>
        </authorList>
    </citation>
    <scope>NUCLEOTIDE SEQUENCE [LARGE SCALE GENOMIC DNA]</scope>
    <source>
        <strain evidence="1 2">DSM 19909</strain>
    </source>
</reference>
<dbReference type="AlphaFoldDB" id="A0A0R1M3B9"/>
<dbReference type="STRING" id="1423776.FD04_GL002299"/>
<protein>
    <submittedName>
        <fullName evidence="1">Uncharacterized protein</fullName>
    </submittedName>
</protein>
<sequence length="58" mass="6608">MNVINFSGHPVVQTGLVNQLIQSSERIDAETIKHFRSMVQSYDELFGVQLDNHHSSRP</sequence>
<dbReference type="PATRIC" id="fig|1423776.4.peg.2329"/>
<dbReference type="RefSeq" id="WP_156660379.1">
    <property type="nucleotide sequence ID" value="NZ_AZEE01000010.1"/>
</dbReference>
<name>A0A0R1M3B9_9LACO</name>
<evidence type="ECO:0000313" key="2">
    <source>
        <dbReference type="Proteomes" id="UP000051160"/>
    </source>
</evidence>
<gene>
    <name evidence="1" type="ORF">FD04_GL002299</name>
</gene>
<dbReference type="OrthoDB" id="2318890at2"/>
<keyword evidence="2" id="KW-1185">Reference proteome</keyword>